<dbReference type="PIRSF" id="PIRSF016907">
    <property type="entry name" value="Kin_ATP-NAD"/>
    <property type="match status" value="1"/>
</dbReference>
<dbReference type="GO" id="GO:0005524">
    <property type="term" value="F:ATP binding"/>
    <property type="evidence" value="ECO:0007669"/>
    <property type="project" value="UniProtKB-ARBA"/>
</dbReference>
<organism evidence="1 2">
    <name type="scientific">Halanaerobium polyolivorans</name>
    <dbReference type="NCBI Taxonomy" id="2886943"/>
    <lineage>
        <taxon>Bacteria</taxon>
        <taxon>Bacillati</taxon>
        <taxon>Bacillota</taxon>
        <taxon>Clostridia</taxon>
        <taxon>Halanaerobiales</taxon>
        <taxon>Halanaerobiaceae</taxon>
        <taxon>Halanaerobium</taxon>
    </lineage>
</organism>
<dbReference type="Pfam" id="PF20143">
    <property type="entry name" value="NAD_kinase_C"/>
    <property type="match status" value="1"/>
</dbReference>
<dbReference type="Gene3D" id="3.40.50.10330">
    <property type="entry name" value="Probable inorganic polyphosphate/atp-NAD kinase, domain 1"/>
    <property type="match status" value="1"/>
</dbReference>
<comment type="caution">
    <text evidence="1">The sequence shown here is derived from an EMBL/GenBank/DDBJ whole genome shotgun (WGS) entry which is preliminary data.</text>
</comment>
<dbReference type="PANTHER" id="PTHR40697:SF2">
    <property type="entry name" value="ATP-NAD KINASE-RELATED"/>
    <property type="match status" value="1"/>
</dbReference>
<reference evidence="1 2" key="1">
    <citation type="submission" date="2021-10" db="EMBL/GenBank/DDBJ databases">
        <authorList>
            <person name="Grouzdev D.S."/>
            <person name="Pantiukh K.S."/>
            <person name="Krutkina M.S."/>
        </authorList>
    </citation>
    <scope>NUCLEOTIDE SEQUENCE [LARGE SCALE GENOMIC DNA]</scope>
    <source>
        <strain evidence="1 2">Z-7514</strain>
    </source>
</reference>
<dbReference type="GO" id="GO:0006741">
    <property type="term" value="P:NADP+ biosynthetic process"/>
    <property type="evidence" value="ECO:0007669"/>
    <property type="project" value="InterPro"/>
</dbReference>
<dbReference type="InterPro" id="IPR017438">
    <property type="entry name" value="ATP-NAD_kinase_N"/>
</dbReference>
<dbReference type="SUPFAM" id="SSF111331">
    <property type="entry name" value="NAD kinase/diacylglycerol kinase-like"/>
    <property type="match status" value="1"/>
</dbReference>
<dbReference type="RefSeq" id="WP_229344286.1">
    <property type="nucleotide sequence ID" value="NZ_JAJFAT010000004.1"/>
</dbReference>
<dbReference type="AlphaFoldDB" id="A0AAW4WYZ5"/>
<accession>A0AAW4WYZ5</accession>
<proteinExistence type="predicted"/>
<dbReference type="GO" id="GO:0051287">
    <property type="term" value="F:NAD binding"/>
    <property type="evidence" value="ECO:0007669"/>
    <property type="project" value="UniProtKB-ARBA"/>
</dbReference>
<dbReference type="Pfam" id="PF01513">
    <property type="entry name" value="NAD_kinase"/>
    <property type="match status" value="1"/>
</dbReference>
<name>A0AAW4WYZ5_9FIRM</name>
<dbReference type="EMBL" id="JAJFAT010000004">
    <property type="protein sequence ID" value="MCC3144484.1"/>
    <property type="molecule type" value="Genomic_DNA"/>
</dbReference>
<dbReference type="InterPro" id="IPR016064">
    <property type="entry name" value="NAD/diacylglycerol_kinase_sf"/>
</dbReference>
<gene>
    <name evidence="1" type="ORF">LJ207_04000</name>
</gene>
<dbReference type="InterPro" id="IPR011386">
    <property type="entry name" value="Put_ATP-NAD_kin"/>
</dbReference>
<dbReference type="Proteomes" id="UP001199296">
    <property type="component" value="Unassembled WGS sequence"/>
</dbReference>
<evidence type="ECO:0000313" key="2">
    <source>
        <dbReference type="Proteomes" id="UP001199296"/>
    </source>
</evidence>
<keyword evidence="1" id="KW-0808">Transferase</keyword>
<evidence type="ECO:0000313" key="1">
    <source>
        <dbReference type="EMBL" id="MCC3144484.1"/>
    </source>
</evidence>
<dbReference type="InterPro" id="IPR002504">
    <property type="entry name" value="NADK"/>
</dbReference>
<protein>
    <submittedName>
        <fullName evidence="1">ATP-NAD kinase family protein</fullName>
    </submittedName>
</protein>
<dbReference type="GO" id="GO:0003951">
    <property type="term" value="F:NAD+ kinase activity"/>
    <property type="evidence" value="ECO:0007669"/>
    <property type="project" value="InterPro"/>
</dbReference>
<dbReference type="InterPro" id="IPR039065">
    <property type="entry name" value="AcoX-like"/>
</dbReference>
<sequence length="374" mass="40738">MKKVGFIVNPIAGMGGKVALKGTDGENIVEKAKELGAEQESPQKAEMALESLKTELKEADQIKLITFPHLMGEELLKKSGLNYQVIGSIEKNNTTAEDTKRAARLMKEEHKVDLLLFAGGDGTARDVYDALELEVPALGIPAGVKIHSAVYATTPQNAGIIAARFIKGQISATEEAEVMDIDEKEFRKGRVTAKLYGYLKVPVERRLRQNLKSGSADSEERAAEAIAAGIIEVMEKDCLYLVGPGTTTRPIMQKLNLDYSLLGVDAVANKELIGLDLREADILQLLKKYSKAKIIVTAIGGQGYIFGRGNQQFSEKVLNKVGKKNIIVAATRNKLSALNGPLLIDTPDPSLNKELAGYYKVVIGHQDFMMQKAE</sequence>
<dbReference type="PANTHER" id="PTHR40697">
    <property type="entry name" value="ACETOIN CATABOLISM PROTEIN X"/>
    <property type="match status" value="1"/>
</dbReference>
<keyword evidence="1" id="KW-0418">Kinase</keyword>
<keyword evidence="2" id="KW-1185">Reference proteome</keyword>